<gene>
    <name evidence="2" type="ORF">PXEA_LOCUS26495</name>
</gene>
<sequence length="171" mass="19754">MDLLQIIKQVQEWLMLTTFTLEQDVDWMRNKINELTGSCLDRLVCIVLERNNQSSESIDLQLFSESENRDIDRNSVGEEDNPSHDENVSERSEGTSQQEASATVETWAPVFLQDKVIAHDDKDYMKELGVFTRYLIKLVANLLLCNFSLFKDTHAGLCQSIVEEIKVLRQR</sequence>
<protein>
    <submittedName>
        <fullName evidence="2">Uncharacterized protein</fullName>
    </submittedName>
</protein>
<name>A0A448XBQ3_9PLAT</name>
<dbReference type="Proteomes" id="UP000784294">
    <property type="component" value="Unassembled WGS sequence"/>
</dbReference>
<feature type="region of interest" description="Disordered" evidence="1">
    <location>
        <begin position="69"/>
        <end position="102"/>
    </location>
</feature>
<dbReference type="AlphaFoldDB" id="A0A448XBQ3"/>
<reference evidence="2" key="1">
    <citation type="submission" date="2018-11" db="EMBL/GenBank/DDBJ databases">
        <authorList>
            <consortium name="Pathogen Informatics"/>
        </authorList>
    </citation>
    <scope>NUCLEOTIDE SEQUENCE</scope>
</reference>
<organism evidence="2 3">
    <name type="scientific">Protopolystoma xenopodis</name>
    <dbReference type="NCBI Taxonomy" id="117903"/>
    <lineage>
        <taxon>Eukaryota</taxon>
        <taxon>Metazoa</taxon>
        <taxon>Spiralia</taxon>
        <taxon>Lophotrochozoa</taxon>
        <taxon>Platyhelminthes</taxon>
        <taxon>Monogenea</taxon>
        <taxon>Polyopisthocotylea</taxon>
        <taxon>Polystomatidea</taxon>
        <taxon>Polystomatidae</taxon>
        <taxon>Protopolystoma</taxon>
    </lineage>
</organism>
<proteinExistence type="predicted"/>
<comment type="caution">
    <text evidence="2">The sequence shown here is derived from an EMBL/GenBank/DDBJ whole genome shotgun (WGS) entry which is preliminary data.</text>
</comment>
<evidence type="ECO:0000313" key="2">
    <source>
        <dbReference type="EMBL" id="VEL33055.1"/>
    </source>
</evidence>
<dbReference type="EMBL" id="CAAALY010245090">
    <property type="protein sequence ID" value="VEL33055.1"/>
    <property type="molecule type" value="Genomic_DNA"/>
</dbReference>
<evidence type="ECO:0000313" key="3">
    <source>
        <dbReference type="Proteomes" id="UP000784294"/>
    </source>
</evidence>
<evidence type="ECO:0000256" key="1">
    <source>
        <dbReference type="SAM" id="MobiDB-lite"/>
    </source>
</evidence>
<accession>A0A448XBQ3</accession>
<keyword evidence="3" id="KW-1185">Reference proteome</keyword>
<feature type="compositionally biased region" description="Basic and acidic residues" evidence="1">
    <location>
        <begin position="69"/>
        <end position="93"/>
    </location>
</feature>